<proteinExistence type="predicted"/>
<evidence type="ECO:0000313" key="3">
    <source>
        <dbReference type="Proteomes" id="UP001597045"/>
    </source>
</evidence>
<keyword evidence="3" id="KW-1185">Reference proteome</keyword>
<sequence length="164" mass="16813">MVTSSAPTSRGPVPSVSRRLDMSGHLANPCELLAKDDLTALGFRGGYVVVPPRPDDVDRTCEIGGGSAGGTLEVTLLLDSSPLPAAYATTPDKYEFFRAIQVAGFPAVELGVTEVAPIACEVSVGTGDQQGFTLHQGPGISGSAEEACGRLAVAAQAVMRRLGA</sequence>
<dbReference type="InterPro" id="IPR024520">
    <property type="entry name" value="DUF3558"/>
</dbReference>
<reference evidence="3" key="1">
    <citation type="journal article" date="2019" name="Int. J. Syst. Evol. Microbiol.">
        <title>The Global Catalogue of Microorganisms (GCM) 10K type strain sequencing project: providing services to taxonomists for standard genome sequencing and annotation.</title>
        <authorList>
            <consortium name="The Broad Institute Genomics Platform"/>
            <consortium name="The Broad Institute Genome Sequencing Center for Infectious Disease"/>
            <person name="Wu L."/>
            <person name="Ma J."/>
        </authorList>
    </citation>
    <scope>NUCLEOTIDE SEQUENCE [LARGE SCALE GENOMIC DNA]</scope>
    <source>
        <strain evidence="3">JCM 31486</strain>
    </source>
</reference>
<gene>
    <name evidence="2" type="ORF">ACFQ1S_00930</name>
</gene>
<evidence type="ECO:0000256" key="1">
    <source>
        <dbReference type="SAM" id="MobiDB-lite"/>
    </source>
</evidence>
<protein>
    <submittedName>
        <fullName evidence="2">DUF3558 family protein</fullName>
    </submittedName>
</protein>
<organism evidence="2 3">
    <name type="scientific">Kibdelosporangium lantanae</name>
    <dbReference type="NCBI Taxonomy" id="1497396"/>
    <lineage>
        <taxon>Bacteria</taxon>
        <taxon>Bacillati</taxon>
        <taxon>Actinomycetota</taxon>
        <taxon>Actinomycetes</taxon>
        <taxon>Pseudonocardiales</taxon>
        <taxon>Pseudonocardiaceae</taxon>
        <taxon>Kibdelosporangium</taxon>
    </lineage>
</organism>
<evidence type="ECO:0000313" key="2">
    <source>
        <dbReference type="EMBL" id="MFD1044258.1"/>
    </source>
</evidence>
<name>A0ABW3M104_9PSEU</name>
<dbReference type="EMBL" id="JBHTIS010000020">
    <property type="protein sequence ID" value="MFD1044258.1"/>
    <property type="molecule type" value="Genomic_DNA"/>
</dbReference>
<comment type="caution">
    <text evidence="2">The sequence shown here is derived from an EMBL/GenBank/DDBJ whole genome shotgun (WGS) entry which is preliminary data.</text>
</comment>
<dbReference type="Proteomes" id="UP001597045">
    <property type="component" value="Unassembled WGS sequence"/>
</dbReference>
<feature type="region of interest" description="Disordered" evidence="1">
    <location>
        <begin position="1"/>
        <end position="20"/>
    </location>
</feature>
<dbReference type="Pfam" id="PF12079">
    <property type="entry name" value="DUF3558"/>
    <property type="match status" value="1"/>
</dbReference>
<accession>A0ABW3M104</accession>